<evidence type="ECO:0000313" key="1">
    <source>
        <dbReference type="EMBL" id="OHA22450.1"/>
    </source>
</evidence>
<dbReference type="AlphaFoldDB" id="A0A1G2MEW8"/>
<organism evidence="1 2">
    <name type="scientific">Candidatus Taylorbacteria bacterium RIFCSPHIGHO2_02_FULL_43_32b</name>
    <dbReference type="NCBI Taxonomy" id="1802306"/>
    <lineage>
        <taxon>Bacteria</taxon>
        <taxon>Candidatus Tayloriibacteriota</taxon>
    </lineage>
</organism>
<proteinExistence type="predicted"/>
<reference evidence="1 2" key="1">
    <citation type="journal article" date="2016" name="Nat. Commun.">
        <title>Thousands of microbial genomes shed light on interconnected biogeochemical processes in an aquifer system.</title>
        <authorList>
            <person name="Anantharaman K."/>
            <person name="Brown C.T."/>
            <person name="Hug L.A."/>
            <person name="Sharon I."/>
            <person name="Castelle C.J."/>
            <person name="Probst A.J."/>
            <person name="Thomas B.C."/>
            <person name="Singh A."/>
            <person name="Wilkins M.J."/>
            <person name="Karaoz U."/>
            <person name="Brodie E.L."/>
            <person name="Williams K.H."/>
            <person name="Hubbard S.S."/>
            <person name="Banfield J.F."/>
        </authorList>
    </citation>
    <scope>NUCLEOTIDE SEQUENCE [LARGE SCALE GENOMIC DNA]</scope>
</reference>
<protein>
    <submittedName>
        <fullName evidence="1">Uncharacterized protein</fullName>
    </submittedName>
</protein>
<evidence type="ECO:0000313" key="2">
    <source>
        <dbReference type="Proteomes" id="UP000177130"/>
    </source>
</evidence>
<dbReference type="Proteomes" id="UP000177130">
    <property type="component" value="Unassembled WGS sequence"/>
</dbReference>
<sequence>MNEVESESAPNYAFLVQACDEKEINRILRMKSCNVCGHPFFRAGDPCPFRAWRKLLARAPLWP</sequence>
<comment type="caution">
    <text evidence="1">The sequence shown here is derived from an EMBL/GenBank/DDBJ whole genome shotgun (WGS) entry which is preliminary data.</text>
</comment>
<accession>A0A1G2MEW8</accession>
<dbReference type="EMBL" id="MHRK01000053">
    <property type="protein sequence ID" value="OHA22450.1"/>
    <property type="molecule type" value="Genomic_DNA"/>
</dbReference>
<gene>
    <name evidence="1" type="ORF">A3C72_03420</name>
</gene>
<name>A0A1G2MEW8_9BACT</name>